<proteinExistence type="predicted"/>
<protein>
    <submittedName>
        <fullName evidence="1">Unannotated protein</fullName>
    </submittedName>
</protein>
<organism evidence="1">
    <name type="scientific">freshwater metagenome</name>
    <dbReference type="NCBI Taxonomy" id="449393"/>
    <lineage>
        <taxon>unclassified sequences</taxon>
        <taxon>metagenomes</taxon>
        <taxon>ecological metagenomes</taxon>
    </lineage>
</organism>
<dbReference type="Gene3D" id="2.60.290.11">
    <property type="entry name" value="TM1070-like"/>
    <property type="match status" value="1"/>
</dbReference>
<reference evidence="1" key="1">
    <citation type="submission" date="2020-05" db="EMBL/GenBank/DDBJ databases">
        <authorList>
            <person name="Chiriac C."/>
            <person name="Salcher M."/>
            <person name="Ghai R."/>
            <person name="Kavagutti S V."/>
        </authorList>
    </citation>
    <scope>NUCLEOTIDE SEQUENCE</scope>
</reference>
<dbReference type="EMBL" id="CAEZVF010000010">
    <property type="protein sequence ID" value="CAB4615062.1"/>
    <property type="molecule type" value="Genomic_DNA"/>
</dbReference>
<dbReference type="AlphaFoldDB" id="A0A6J6HMK2"/>
<dbReference type="Pfam" id="PF18986">
    <property type="entry name" value="DUF5719"/>
    <property type="match status" value="1"/>
</dbReference>
<dbReference type="InterPro" id="IPR043777">
    <property type="entry name" value="DUF5719"/>
</dbReference>
<name>A0A6J6HMK2_9ZZZZ</name>
<gene>
    <name evidence="1" type="ORF">UFOPK1939_00131</name>
</gene>
<accession>A0A6J6HMK2</accession>
<sequence>MRSLLSQAWEWLMDALSEPGPRRSVTMAVGLLGAGLLFGLVAVPSPTRLEPPQAVSEPVVTTAFVCPDFRGSSKGLRTTVIATAPRAITGNRAKGTAGLKYIRSSQSPRSLVRFNAKSGSAIALETSRTRGALVGIARAGLAPGFSGGQLSVQTSGVSRAMTGVHCADVGSQKWFVGGGATNGQRTFLFLSTAENRRATVDVDFYGPNGPIDTPSSRGIVVAARSTRSVAIDRLVPGVARLAMRVSVTSGRLGLAIRSSDRRGSVPLGSDFIPESVAPAQTVVIPALPAGAGTRSLLIVAPGNEDADVQIKVIGADGTFSPSGASRVTVGARSVRRVDLSSILSRESSGLLIQSDRPVTAGVNVRLKPRRDGSTDYAWSAATPAISTIAVEPVSRRGNGFNAILIASAPQGAGQLELTYTSLGGAVRKRIIAVGAGRTVSVAMGFGLGSAWFTTSVRALSGSGPVYAGRLQTLKTTRGALFTISPLRDARINVDVPQALPDLSAAVPSAF</sequence>
<dbReference type="InterPro" id="IPR036698">
    <property type="entry name" value="TM1070-like_sf"/>
</dbReference>
<evidence type="ECO:0000313" key="1">
    <source>
        <dbReference type="EMBL" id="CAB4615062.1"/>
    </source>
</evidence>